<organism evidence="1 2">
    <name type="scientific">Arachis hypogaea</name>
    <name type="common">Peanut</name>
    <dbReference type="NCBI Taxonomy" id="3818"/>
    <lineage>
        <taxon>Eukaryota</taxon>
        <taxon>Viridiplantae</taxon>
        <taxon>Streptophyta</taxon>
        <taxon>Embryophyta</taxon>
        <taxon>Tracheophyta</taxon>
        <taxon>Spermatophyta</taxon>
        <taxon>Magnoliopsida</taxon>
        <taxon>eudicotyledons</taxon>
        <taxon>Gunneridae</taxon>
        <taxon>Pentapetalae</taxon>
        <taxon>rosids</taxon>
        <taxon>fabids</taxon>
        <taxon>Fabales</taxon>
        <taxon>Fabaceae</taxon>
        <taxon>Papilionoideae</taxon>
        <taxon>50 kb inversion clade</taxon>
        <taxon>dalbergioids sensu lato</taxon>
        <taxon>Dalbergieae</taxon>
        <taxon>Pterocarpus clade</taxon>
        <taxon>Arachis</taxon>
    </lineage>
</organism>
<dbReference type="EMBL" id="SDMP01000003">
    <property type="protein sequence ID" value="RYR66382.1"/>
    <property type="molecule type" value="Genomic_DNA"/>
</dbReference>
<gene>
    <name evidence="1" type="ORF">Ahy_A03g012367</name>
</gene>
<proteinExistence type="predicted"/>
<evidence type="ECO:0000313" key="2">
    <source>
        <dbReference type="Proteomes" id="UP000289738"/>
    </source>
</evidence>
<dbReference type="AlphaFoldDB" id="A0A445DT73"/>
<reference evidence="1 2" key="1">
    <citation type="submission" date="2019-01" db="EMBL/GenBank/DDBJ databases">
        <title>Sequencing of cultivated peanut Arachis hypogaea provides insights into genome evolution and oil improvement.</title>
        <authorList>
            <person name="Chen X."/>
        </authorList>
    </citation>
    <scope>NUCLEOTIDE SEQUENCE [LARGE SCALE GENOMIC DNA]</scope>
    <source>
        <strain evidence="2">cv. Fuhuasheng</strain>
        <tissue evidence="1">Leaves</tissue>
    </source>
</reference>
<name>A0A445DT73_ARAHY</name>
<comment type="caution">
    <text evidence="1">The sequence shown here is derived from an EMBL/GenBank/DDBJ whole genome shotgun (WGS) entry which is preliminary data.</text>
</comment>
<keyword evidence="2" id="KW-1185">Reference proteome</keyword>
<protein>
    <submittedName>
        <fullName evidence="1">Uncharacterized protein</fullName>
    </submittedName>
</protein>
<accession>A0A445DT73</accession>
<evidence type="ECO:0000313" key="1">
    <source>
        <dbReference type="EMBL" id="RYR66382.1"/>
    </source>
</evidence>
<dbReference type="Proteomes" id="UP000289738">
    <property type="component" value="Chromosome A03"/>
</dbReference>
<sequence>MDPHFICQGSRDHFLLWSKLIGPFEFQVDEYDGLPNLVMQKVFALLLAEFHKLGATIWPYELPVKWVLAAIVMAVKNE</sequence>